<dbReference type="EMBL" id="KK690331">
    <property type="protein sequence ID" value="KFQ16356.1"/>
    <property type="molecule type" value="Genomic_DNA"/>
</dbReference>
<sequence length="257" mass="27747">LLLLQGQEAEAGLRVGDAPLHELQVGEVLLCVGVEEALGVIAGIQQDLVHLLVKEAPLVGNFHGEAVALLGIDDASRGDLGLEQADPVVLQDQTLLHGLEEGDELSGVGIAVAGDRPLSGKQLVLELRAHDAHPHSFLHRQLEALDGVNHVPRGCLRLQQLERGAWPDDTLLHGLVHGQPLLRRVHEDASDAAGALQELLQVRSHGLHLRHILHRLLALVQLVVEVLVDDFAFQQLGGRHRGPEALEAHLALFLAFL</sequence>
<reference evidence="1 2" key="1">
    <citation type="submission" date="2014-04" db="EMBL/GenBank/DDBJ databases">
        <title>Genome evolution of avian class.</title>
        <authorList>
            <person name="Zhang G."/>
            <person name="Li C."/>
        </authorList>
    </citation>
    <scope>NUCLEOTIDE SEQUENCE [LARGE SCALE GENOMIC DNA]</scope>
    <source>
        <strain evidence="1">BGI_N330</strain>
    </source>
</reference>
<dbReference type="AlphaFoldDB" id="A0A091Q9W2"/>
<dbReference type="Proteomes" id="UP000053001">
    <property type="component" value="Unassembled WGS sequence"/>
</dbReference>
<feature type="non-terminal residue" evidence="1">
    <location>
        <position position="1"/>
    </location>
</feature>
<keyword evidence="2" id="KW-1185">Reference proteome</keyword>
<proteinExistence type="predicted"/>
<evidence type="ECO:0000313" key="1">
    <source>
        <dbReference type="EMBL" id="KFQ16356.1"/>
    </source>
</evidence>
<feature type="non-terminal residue" evidence="1">
    <location>
        <position position="257"/>
    </location>
</feature>
<organism evidence="1 2">
    <name type="scientific">Leptosomus discolor</name>
    <name type="common">Madagascar cuckoo roller</name>
    <name type="synonym">Cuculus discolor</name>
    <dbReference type="NCBI Taxonomy" id="188344"/>
    <lineage>
        <taxon>Eukaryota</taxon>
        <taxon>Metazoa</taxon>
        <taxon>Chordata</taxon>
        <taxon>Craniata</taxon>
        <taxon>Vertebrata</taxon>
        <taxon>Euteleostomi</taxon>
        <taxon>Archelosauria</taxon>
        <taxon>Archosauria</taxon>
        <taxon>Dinosauria</taxon>
        <taxon>Saurischia</taxon>
        <taxon>Theropoda</taxon>
        <taxon>Coelurosauria</taxon>
        <taxon>Aves</taxon>
        <taxon>Neognathae</taxon>
        <taxon>Neoaves</taxon>
        <taxon>Telluraves</taxon>
        <taxon>Coraciimorphae</taxon>
        <taxon>Coraciiformes</taxon>
        <taxon>Leptosomidae</taxon>
        <taxon>Leptosomus</taxon>
    </lineage>
</organism>
<protein>
    <submittedName>
        <fullName evidence="1">Uncharacterized protein</fullName>
    </submittedName>
</protein>
<name>A0A091Q9W2_LEPDC</name>
<accession>A0A091Q9W2</accession>
<evidence type="ECO:0000313" key="2">
    <source>
        <dbReference type="Proteomes" id="UP000053001"/>
    </source>
</evidence>
<gene>
    <name evidence="1" type="ORF">N330_06294</name>
</gene>
<dbReference type="PhylomeDB" id="A0A091Q9W2"/>